<dbReference type="OrthoDB" id="10517790at2759"/>
<dbReference type="Proteomes" id="UP000623129">
    <property type="component" value="Unassembled WGS sequence"/>
</dbReference>
<evidence type="ECO:0000256" key="1">
    <source>
        <dbReference type="SAM" id="SignalP"/>
    </source>
</evidence>
<dbReference type="EMBL" id="SWLB01000006">
    <property type="protein sequence ID" value="KAF3337419.1"/>
    <property type="molecule type" value="Genomic_DNA"/>
</dbReference>
<reference evidence="2" key="1">
    <citation type="submission" date="2020-01" db="EMBL/GenBank/DDBJ databases">
        <title>Genome sequence of Kobresia littledalei, the first chromosome-level genome in the family Cyperaceae.</title>
        <authorList>
            <person name="Qu G."/>
        </authorList>
    </citation>
    <scope>NUCLEOTIDE SEQUENCE</scope>
    <source>
        <strain evidence="2">C.B.Clarke</strain>
        <tissue evidence="2">Leaf</tissue>
    </source>
</reference>
<name>A0A833R9C3_9POAL</name>
<organism evidence="2 3">
    <name type="scientific">Carex littledalei</name>
    <dbReference type="NCBI Taxonomy" id="544730"/>
    <lineage>
        <taxon>Eukaryota</taxon>
        <taxon>Viridiplantae</taxon>
        <taxon>Streptophyta</taxon>
        <taxon>Embryophyta</taxon>
        <taxon>Tracheophyta</taxon>
        <taxon>Spermatophyta</taxon>
        <taxon>Magnoliopsida</taxon>
        <taxon>Liliopsida</taxon>
        <taxon>Poales</taxon>
        <taxon>Cyperaceae</taxon>
        <taxon>Cyperoideae</taxon>
        <taxon>Cariceae</taxon>
        <taxon>Carex</taxon>
        <taxon>Carex subgen. Euthyceras</taxon>
    </lineage>
</organism>
<proteinExistence type="predicted"/>
<feature type="signal peptide" evidence="1">
    <location>
        <begin position="1"/>
        <end position="27"/>
    </location>
</feature>
<keyword evidence="3" id="KW-1185">Reference proteome</keyword>
<dbReference type="PROSITE" id="PS51257">
    <property type="entry name" value="PROKAR_LIPOPROTEIN"/>
    <property type="match status" value="1"/>
</dbReference>
<sequence>MAALFARPWAIAAVFLSGCLLLVAVSAANNDTVPLPKNGQIFGGSSGARRDVLVTCTNTKKRVTCTATCPSRCRNKCVGLCPGCKTFCRNRVPNCILNGIHYECHDAIIK</sequence>
<dbReference type="AlphaFoldDB" id="A0A833R9C3"/>
<keyword evidence="1" id="KW-0732">Signal</keyword>
<gene>
    <name evidence="2" type="ORF">FCM35_KLT18006</name>
</gene>
<accession>A0A833R9C3</accession>
<comment type="caution">
    <text evidence="2">The sequence shown here is derived from an EMBL/GenBank/DDBJ whole genome shotgun (WGS) entry which is preliminary data.</text>
</comment>
<evidence type="ECO:0000313" key="3">
    <source>
        <dbReference type="Proteomes" id="UP000623129"/>
    </source>
</evidence>
<feature type="chain" id="PRO_5032846178" evidence="1">
    <location>
        <begin position="28"/>
        <end position="110"/>
    </location>
</feature>
<protein>
    <submittedName>
        <fullName evidence="2">Uncharacterized protein</fullName>
    </submittedName>
</protein>
<evidence type="ECO:0000313" key="2">
    <source>
        <dbReference type="EMBL" id="KAF3337419.1"/>
    </source>
</evidence>